<accession>A0A0B5EMX4</accession>
<organism evidence="2 3">
    <name type="scientific">Streptomyces albus (strain ATCC 21838 / DSM 41398 / FERM P-419 / JCM 4703 / NBRC 107858)</name>
    <dbReference type="NCBI Taxonomy" id="1081613"/>
    <lineage>
        <taxon>Bacteria</taxon>
        <taxon>Bacillati</taxon>
        <taxon>Actinomycetota</taxon>
        <taxon>Actinomycetes</taxon>
        <taxon>Kitasatosporales</taxon>
        <taxon>Streptomycetaceae</taxon>
        <taxon>Streptomyces</taxon>
    </lineage>
</organism>
<evidence type="ECO:0000313" key="2">
    <source>
        <dbReference type="EMBL" id="AJE83873.1"/>
    </source>
</evidence>
<evidence type="ECO:0000256" key="1">
    <source>
        <dbReference type="SAM" id="MobiDB-lite"/>
    </source>
</evidence>
<proteinExistence type="predicted"/>
<gene>
    <name evidence="2" type="ORF">SLNWT_3497</name>
</gene>
<reference evidence="2 3" key="1">
    <citation type="submission" date="2015-01" db="EMBL/GenBank/DDBJ databases">
        <title>Enhanced salinomycin production by adjusting the supply of polyketide extender units in Streptomyce albus DSM 41398.</title>
        <authorList>
            <person name="Lu C."/>
        </authorList>
    </citation>
    <scope>NUCLEOTIDE SEQUENCE [LARGE SCALE GENOMIC DNA]</scope>
    <source>
        <strain evidence="3">ATCC 21838 / DSM 41398 / FERM P-419 / JCM 4703 / NBRC 107858</strain>
    </source>
</reference>
<dbReference type="Proteomes" id="UP000031523">
    <property type="component" value="Chromosome"/>
</dbReference>
<name>A0A0B5EMX4_STRA4</name>
<feature type="region of interest" description="Disordered" evidence="1">
    <location>
        <begin position="15"/>
        <end position="47"/>
    </location>
</feature>
<keyword evidence="3" id="KW-1185">Reference proteome</keyword>
<dbReference type="EMBL" id="CP010519">
    <property type="protein sequence ID" value="AJE83873.1"/>
    <property type="molecule type" value="Genomic_DNA"/>
</dbReference>
<protein>
    <submittedName>
        <fullName evidence="2">Uncharacterized protein</fullName>
    </submittedName>
</protein>
<evidence type="ECO:0000313" key="3">
    <source>
        <dbReference type="Proteomes" id="UP000031523"/>
    </source>
</evidence>
<dbReference type="AlphaFoldDB" id="A0A0B5EMX4"/>
<dbReference type="KEGG" id="sals:SLNWT_3497"/>
<sequence>MSCAPPLRVLRAARAQVHTGGRARLRPGRTGGPVPRAPPVPAASSSR</sequence>